<evidence type="ECO:0000313" key="2">
    <source>
        <dbReference type="EMBL" id="TCJ29873.1"/>
    </source>
</evidence>
<dbReference type="RefSeq" id="WP_131582276.1">
    <property type="nucleotide sequence ID" value="NZ_SJZJ01000007.1"/>
</dbReference>
<dbReference type="Proteomes" id="UP000295453">
    <property type="component" value="Unassembled WGS sequence"/>
</dbReference>
<keyword evidence="3" id="KW-1185">Reference proteome</keyword>
<proteinExistence type="predicted"/>
<feature type="domain" description="Carboxymuconolactone decarboxylase-like" evidence="1">
    <location>
        <begin position="11"/>
        <end position="97"/>
    </location>
</feature>
<dbReference type="InterPro" id="IPR004675">
    <property type="entry name" value="AhpD_core"/>
</dbReference>
<accession>A0A4R1CF17</accession>
<evidence type="ECO:0000259" key="1">
    <source>
        <dbReference type="Pfam" id="PF02627"/>
    </source>
</evidence>
<evidence type="ECO:0000313" key="3">
    <source>
        <dbReference type="Proteomes" id="UP000295453"/>
    </source>
</evidence>
<name>A0A4R1CF17_9ACTN</name>
<organism evidence="2 3">
    <name type="scientific">Nocardioides jejuensis</name>
    <dbReference type="NCBI Taxonomy" id="2502782"/>
    <lineage>
        <taxon>Bacteria</taxon>
        <taxon>Bacillati</taxon>
        <taxon>Actinomycetota</taxon>
        <taxon>Actinomycetes</taxon>
        <taxon>Propionibacteriales</taxon>
        <taxon>Nocardioidaceae</taxon>
        <taxon>Nocardioides</taxon>
    </lineage>
</organism>
<dbReference type="InterPro" id="IPR003779">
    <property type="entry name" value="CMD-like"/>
</dbReference>
<protein>
    <submittedName>
        <fullName evidence="2">Carboxymuconolactone decarboxylase family protein</fullName>
    </submittedName>
</protein>
<dbReference type="Gene3D" id="1.20.1290.10">
    <property type="entry name" value="AhpD-like"/>
    <property type="match status" value="1"/>
</dbReference>
<dbReference type="Pfam" id="PF02627">
    <property type="entry name" value="CMD"/>
    <property type="match status" value="1"/>
</dbReference>
<dbReference type="PANTHER" id="PTHR35446">
    <property type="entry name" value="SI:CH211-175M2.5"/>
    <property type="match status" value="1"/>
</dbReference>
<dbReference type="OrthoDB" id="9801997at2"/>
<dbReference type="SUPFAM" id="SSF69118">
    <property type="entry name" value="AhpD-like"/>
    <property type="match status" value="1"/>
</dbReference>
<gene>
    <name evidence="2" type="ORF">EPD65_06120</name>
</gene>
<dbReference type="InterPro" id="IPR029032">
    <property type="entry name" value="AhpD-like"/>
</dbReference>
<sequence>MDAHYLDKANPDVYAALRATADTIAVAAREAGLPKLLTELVSVRVSQINGCAYCLHLHTKKLMAAGESVQRLGVLTAWRETELFDETERAALEMAEAITTLPAPEERIAIEYRVREVLSDAEFAAISWVAISMNAMNRLSITSRHPVRPPRA</sequence>
<reference evidence="2 3" key="1">
    <citation type="submission" date="2019-03" db="EMBL/GenBank/DDBJ databases">
        <authorList>
            <person name="Kim M.K.M."/>
        </authorList>
    </citation>
    <scope>NUCLEOTIDE SEQUENCE [LARGE SCALE GENOMIC DNA]</scope>
    <source>
        <strain evidence="2 3">18JY15-6</strain>
    </source>
</reference>
<dbReference type="EMBL" id="SJZJ01000007">
    <property type="protein sequence ID" value="TCJ29873.1"/>
    <property type="molecule type" value="Genomic_DNA"/>
</dbReference>
<dbReference type="AlphaFoldDB" id="A0A4R1CF17"/>
<dbReference type="GO" id="GO:0051920">
    <property type="term" value="F:peroxiredoxin activity"/>
    <property type="evidence" value="ECO:0007669"/>
    <property type="project" value="InterPro"/>
</dbReference>
<dbReference type="PANTHER" id="PTHR35446:SF2">
    <property type="entry name" value="CARBOXYMUCONOLACTONE DECARBOXYLASE-LIKE DOMAIN-CONTAINING PROTEIN"/>
    <property type="match status" value="1"/>
</dbReference>
<dbReference type="NCBIfam" id="TIGR00778">
    <property type="entry name" value="ahpD_dom"/>
    <property type="match status" value="1"/>
</dbReference>
<comment type="caution">
    <text evidence="2">The sequence shown here is derived from an EMBL/GenBank/DDBJ whole genome shotgun (WGS) entry which is preliminary data.</text>
</comment>